<evidence type="ECO:0000313" key="6">
    <source>
        <dbReference type="Proteomes" id="UP000747110"/>
    </source>
</evidence>
<dbReference type="OrthoDB" id="414774at2759"/>
<dbReference type="EMBL" id="BNCQ01000037">
    <property type="protein sequence ID" value="GIM11188.1"/>
    <property type="molecule type" value="Genomic_DNA"/>
</dbReference>
<proteinExistence type="predicted"/>
<feature type="compositionally biased region" description="Low complexity" evidence="2">
    <location>
        <begin position="226"/>
        <end position="238"/>
    </location>
</feature>
<dbReference type="AlphaFoldDB" id="A0A8J4FRT3"/>
<name>A0A8J4FRT3_9CHLO</name>
<evidence type="ECO:0000313" key="4">
    <source>
        <dbReference type="EMBL" id="GIL87576.1"/>
    </source>
</evidence>
<dbReference type="InterPro" id="IPR019734">
    <property type="entry name" value="TPR_rpt"/>
</dbReference>
<dbReference type="SUPFAM" id="SSF48452">
    <property type="entry name" value="TPR-like"/>
    <property type="match status" value="1"/>
</dbReference>
<dbReference type="InterPro" id="IPR011990">
    <property type="entry name" value="TPR-like_helical_dom_sf"/>
</dbReference>
<dbReference type="Proteomes" id="UP000722791">
    <property type="component" value="Unassembled WGS sequence"/>
</dbReference>
<dbReference type="EMBL" id="BNCP01000040">
    <property type="protein sequence ID" value="GIL87576.1"/>
    <property type="molecule type" value="Genomic_DNA"/>
</dbReference>
<keyword evidence="6" id="KW-1185">Reference proteome</keyword>
<dbReference type="PROSITE" id="PS50005">
    <property type="entry name" value="TPR"/>
    <property type="match status" value="1"/>
</dbReference>
<keyword evidence="3" id="KW-0732">Signal</keyword>
<dbReference type="Gene3D" id="1.25.40.10">
    <property type="entry name" value="Tetratricopeptide repeat domain"/>
    <property type="match status" value="1"/>
</dbReference>
<feature type="repeat" description="TPR" evidence="1">
    <location>
        <begin position="674"/>
        <end position="707"/>
    </location>
</feature>
<keyword evidence="1" id="KW-0802">TPR repeat</keyword>
<gene>
    <name evidence="4" type="ORF">Vretifemale_15578</name>
    <name evidence="5" type="ORF">Vretimale_14732</name>
</gene>
<dbReference type="PANTHER" id="PTHR45588:SF1">
    <property type="entry name" value="WW DOMAIN-CONTAINING PROTEIN"/>
    <property type="match status" value="1"/>
</dbReference>
<evidence type="ECO:0000313" key="5">
    <source>
        <dbReference type="EMBL" id="GIM11188.1"/>
    </source>
</evidence>
<feature type="chain" id="PRO_5036271677" evidence="3">
    <location>
        <begin position="21"/>
        <end position="766"/>
    </location>
</feature>
<evidence type="ECO:0000256" key="1">
    <source>
        <dbReference type="PROSITE-ProRule" id="PRU00339"/>
    </source>
</evidence>
<feature type="region of interest" description="Disordered" evidence="2">
    <location>
        <begin position="183"/>
        <end position="238"/>
    </location>
</feature>
<evidence type="ECO:0000256" key="2">
    <source>
        <dbReference type="SAM" id="MobiDB-lite"/>
    </source>
</evidence>
<feature type="compositionally biased region" description="Low complexity" evidence="2">
    <location>
        <begin position="196"/>
        <end position="216"/>
    </location>
</feature>
<feature type="signal peptide" evidence="3">
    <location>
        <begin position="1"/>
        <end position="20"/>
    </location>
</feature>
<evidence type="ECO:0000256" key="3">
    <source>
        <dbReference type="SAM" id="SignalP"/>
    </source>
</evidence>
<organism evidence="4 6">
    <name type="scientific">Volvox reticuliferus</name>
    <dbReference type="NCBI Taxonomy" id="1737510"/>
    <lineage>
        <taxon>Eukaryota</taxon>
        <taxon>Viridiplantae</taxon>
        <taxon>Chlorophyta</taxon>
        <taxon>core chlorophytes</taxon>
        <taxon>Chlorophyceae</taxon>
        <taxon>CS clade</taxon>
        <taxon>Chlamydomonadales</taxon>
        <taxon>Volvocaceae</taxon>
        <taxon>Volvox</taxon>
    </lineage>
</organism>
<reference evidence="4" key="1">
    <citation type="journal article" date="2021" name="Proc. Natl. Acad. Sci. U.S.A.">
        <title>Three genomes in the algal genus Volvox reveal the fate of a haploid sex-determining region after a transition to homothallism.</title>
        <authorList>
            <person name="Yamamoto K."/>
            <person name="Hamaji T."/>
            <person name="Kawai-Toyooka H."/>
            <person name="Matsuzaki R."/>
            <person name="Takahashi F."/>
            <person name="Nishimura Y."/>
            <person name="Kawachi M."/>
            <person name="Noguchi H."/>
            <person name="Minakuchi Y."/>
            <person name="Umen J.G."/>
            <person name="Toyoda A."/>
            <person name="Nozaki H."/>
        </authorList>
    </citation>
    <scope>NUCLEOTIDE SEQUENCE</scope>
    <source>
        <strain evidence="5">NIES-3785</strain>
        <strain evidence="4">NIES-3786</strain>
    </source>
</reference>
<dbReference type="Proteomes" id="UP000747110">
    <property type="component" value="Unassembled WGS sequence"/>
</dbReference>
<accession>A0A8J4FRT3</accession>
<dbReference type="PANTHER" id="PTHR45588">
    <property type="entry name" value="TPR DOMAIN-CONTAINING PROTEIN"/>
    <property type="match status" value="1"/>
</dbReference>
<comment type="caution">
    <text evidence="4">The sequence shown here is derived from an EMBL/GenBank/DDBJ whole genome shotgun (WGS) entry which is preliminary data.</text>
</comment>
<sequence length="766" mass="84058">MSLKFIVTLLALGLSTKTLASHKGCGHPHGAKRLELYGKINFNFSIRTSKPDAVRPLFNLGFVLAAGYNQPEARRAFRDALREDNLCAMCWWGVAYARGPFQNKFALPPPQSELFDPLIDSSTYYTNVDYEVALNATKIAADLVGLVSWREADSTIMKIQADPKSGLMSRLPRCKHAGGRHRMLSTHLTGGDHATTSDSSGSNSPAPPSNQNSSTSDGETMAPGPSSSSSSSMDSKSPSIDRERYYIAAMFDRLSASEWYGEKWGAAEALYAENMIEVASCFPNDANALALAAEAYANLSPWDFAEPLGGSTGIPPDGTKQIIRLLQKSLKRDPLNPLALHLMIHVTEELPARNSSNSTDYAAGLGLESAQRLLNMFPTLDHMQHMPSHTFVRVGLWQEAVQSNLYALRASVNASKNCLSTLYADHNVAMLVFAASMAAQYDTAQVYSRVLRELPRFVSDSPFSVVGSQWIAPLLVYVRFGNWTKIALEKPPPGIAGPSLVNSQELQSRVQAALGVVASQSNDDSDVVDDVALDAQVKPSKRPDPMAEKDYYRRQPRDGPDLALATWLYSQFMAVANTKRTNETEQLLNDLKDRLKAVVAGMQDDKEAWGRSPGQGLGVLVPGYKLMGELMLKMVDARLKWIDGKKEDALEVLKSAVELEDQAGYTEPPRIAQQPVRQCLGHVYLKAQEYSKAVQAYSDDLDRYPDNPWSIKGVLTITNELLKLSKKGEGVDLQDVNDRASTLTWYASDNAKKIAAQIQSSCFAFG</sequence>
<protein>
    <submittedName>
        <fullName evidence="4">Uncharacterized protein</fullName>
    </submittedName>
</protein>